<evidence type="ECO:0000313" key="2">
    <source>
        <dbReference type="Proteomes" id="UP000838102"/>
    </source>
</evidence>
<reference evidence="1" key="1">
    <citation type="submission" date="2022-03" db="EMBL/GenBank/DDBJ databases">
        <authorList>
            <person name="Hettiarachchi G."/>
        </authorList>
    </citation>
    <scope>NUCLEOTIDE SEQUENCE</scope>
    <source>
        <strain evidence="1">LMG 32447</strain>
    </source>
</reference>
<dbReference type="Proteomes" id="UP000838102">
    <property type="component" value="Unassembled WGS sequence"/>
</dbReference>
<dbReference type="EMBL" id="CAKOEU010000002">
    <property type="protein sequence ID" value="CAH1851810.1"/>
    <property type="molecule type" value="Genomic_DNA"/>
</dbReference>
<organism evidence="1 2">
    <name type="scientific">Convivina praedatoris</name>
    <dbReference type="NCBI Taxonomy" id="2880963"/>
    <lineage>
        <taxon>Bacteria</taxon>
        <taxon>Bacillati</taxon>
        <taxon>Bacillota</taxon>
        <taxon>Bacilli</taxon>
        <taxon>Lactobacillales</taxon>
        <taxon>Lactobacillaceae</taxon>
        <taxon>Convivina</taxon>
    </lineage>
</organism>
<evidence type="ECO:0000313" key="1">
    <source>
        <dbReference type="EMBL" id="CAH1851810.1"/>
    </source>
</evidence>
<accession>A0ABM9D0J3</accession>
<comment type="caution">
    <text evidence="1">The sequence shown here is derived from an EMBL/GenBank/DDBJ whole genome shotgun (WGS) entry which is preliminary data.</text>
</comment>
<protein>
    <submittedName>
        <fullName evidence="1">Uncharacterized protein</fullName>
    </submittedName>
</protein>
<proteinExistence type="predicted"/>
<sequence length="48" mass="5322">MDTPLHEVSFQGATLNIFATTGEKLTSLPDMAMLSLQIKKQSTNLVHY</sequence>
<name>A0ABM9D0J3_9LACO</name>
<keyword evidence="2" id="KW-1185">Reference proteome</keyword>
<gene>
    <name evidence="1" type="ORF">LMG032447_00412</name>
</gene>